<evidence type="ECO:0000313" key="6">
    <source>
        <dbReference type="Proteomes" id="UP000244309"/>
    </source>
</evidence>
<proteinExistence type="predicted"/>
<feature type="region of interest" description="Disordered" evidence="3">
    <location>
        <begin position="702"/>
        <end position="721"/>
    </location>
</feature>
<protein>
    <recommendedName>
        <fullName evidence="4">UNC-45/Cro1/She4 central domain-containing protein</fullName>
    </recommendedName>
</protein>
<dbReference type="VEuPathDB" id="FungiDB:CXQ85_004365"/>
<dbReference type="Proteomes" id="UP000244309">
    <property type="component" value="Unassembled WGS sequence"/>
</dbReference>
<keyword evidence="6" id="KW-1185">Reference proteome</keyword>
<reference evidence="5 6" key="1">
    <citation type="submission" date="2017-12" db="EMBL/GenBank/DDBJ databases">
        <title>Genome Sequence of a Multidrug-Resistant Candida haemulonii Isolate from a Patient with Chronic Leg Ulcers in Israel.</title>
        <authorList>
            <person name="Chow N.A."/>
            <person name="Gade L."/>
            <person name="Batra D."/>
            <person name="Rowe L.A."/>
            <person name="Ben-Ami R."/>
            <person name="Loparev V.N."/>
            <person name="Litvintseva A.P."/>
        </authorList>
    </citation>
    <scope>NUCLEOTIDE SEQUENCE [LARGE SCALE GENOMIC DNA]</scope>
    <source>
        <strain evidence="5 6">B11899</strain>
    </source>
</reference>
<evidence type="ECO:0000256" key="2">
    <source>
        <dbReference type="ARBA" id="ARBA00022490"/>
    </source>
</evidence>
<evidence type="ECO:0000256" key="1">
    <source>
        <dbReference type="ARBA" id="ARBA00004496"/>
    </source>
</evidence>
<accession>A0A2V1AST0</accession>
<evidence type="ECO:0000259" key="4">
    <source>
        <dbReference type="Pfam" id="PF11701"/>
    </source>
</evidence>
<organism evidence="5 6">
    <name type="scientific">Candidozyma haemuli</name>
    <dbReference type="NCBI Taxonomy" id="45357"/>
    <lineage>
        <taxon>Eukaryota</taxon>
        <taxon>Fungi</taxon>
        <taxon>Dikarya</taxon>
        <taxon>Ascomycota</taxon>
        <taxon>Saccharomycotina</taxon>
        <taxon>Pichiomycetes</taxon>
        <taxon>Metschnikowiaceae</taxon>
        <taxon>Candidozyma</taxon>
    </lineage>
</organism>
<keyword evidence="2" id="KW-0963">Cytoplasm</keyword>
<dbReference type="STRING" id="45357.A0A2V1AST0"/>
<evidence type="ECO:0000256" key="3">
    <source>
        <dbReference type="SAM" id="MobiDB-lite"/>
    </source>
</evidence>
<dbReference type="PANTHER" id="PTHR45994">
    <property type="entry name" value="FI21225P1"/>
    <property type="match status" value="1"/>
</dbReference>
<dbReference type="EMBL" id="PKFO01000004">
    <property type="protein sequence ID" value="PVH20855.1"/>
    <property type="molecule type" value="Genomic_DNA"/>
</dbReference>
<name>A0A2V1AST0_9ASCO</name>
<dbReference type="GO" id="GO:0051879">
    <property type="term" value="F:Hsp90 protein binding"/>
    <property type="evidence" value="ECO:0007669"/>
    <property type="project" value="TreeGrafter"/>
</dbReference>
<dbReference type="AlphaFoldDB" id="A0A2V1AST0"/>
<comment type="subcellular location">
    <subcellularLocation>
        <location evidence="1">Cytoplasm</location>
    </subcellularLocation>
</comment>
<dbReference type="InterPro" id="IPR024660">
    <property type="entry name" value="UCS_central_dom"/>
</dbReference>
<dbReference type="Pfam" id="PF11701">
    <property type="entry name" value="UNC45-central"/>
    <property type="match status" value="1"/>
</dbReference>
<dbReference type="Gene3D" id="1.25.10.10">
    <property type="entry name" value="Leucine-rich Repeat Variant"/>
    <property type="match status" value="1"/>
</dbReference>
<dbReference type="GO" id="GO:0005737">
    <property type="term" value="C:cytoplasm"/>
    <property type="evidence" value="ECO:0007669"/>
    <property type="project" value="UniProtKB-SubCell"/>
</dbReference>
<dbReference type="SUPFAM" id="SSF48371">
    <property type="entry name" value="ARM repeat"/>
    <property type="match status" value="1"/>
</dbReference>
<evidence type="ECO:0000313" key="5">
    <source>
        <dbReference type="EMBL" id="PVH20855.1"/>
    </source>
</evidence>
<dbReference type="InterPro" id="IPR011989">
    <property type="entry name" value="ARM-like"/>
</dbReference>
<dbReference type="OrthoDB" id="5574718at2759"/>
<dbReference type="PANTHER" id="PTHR45994:SF1">
    <property type="entry name" value="FI21225P1"/>
    <property type="match status" value="1"/>
</dbReference>
<dbReference type="RefSeq" id="XP_025341795.1">
    <property type="nucleotide sequence ID" value="XM_025487987.1"/>
</dbReference>
<feature type="domain" description="UNC-45/Cro1/She4 central" evidence="4">
    <location>
        <begin position="118"/>
        <end position="272"/>
    </location>
</feature>
<dbReference type="Gene3D" id="1.25.10.100">
    <property type="match status" value="1"/>
</dbReference>
<sequence length="721" mass="80186">MSTFDDCRAYFENGNQLSQDQLKALRALPEKEKLALVEYIASSPSDRLPCLEKYGTEGAALVSSALPDKQLSLKVFEFCKYKLSSASDASIAEFYLSVYANIASKYEIDDFLSVPQILDLLAIEHEKLHAIVVFTIVSMSKRKPMETSQAIERYLTGIVDQEPKSISPQQYSSLFETLQALYPLFPEQLKKVYTSDGCKNAILYQVARLTSGRGDIDADKVSKMLQVVSSTCINEASRHFNSQHYLTFLITGSEMTSVPQVVALSLLCIVKLWNFKQIESQISQKTVLSKTVGLLKSELPPSALSAVLEALTYLSLSGTCRSSIFQDEEITDRLLSILKSEKESSNVYGVLLVFANLTKMKDISEVNERRRMKYAASASNPGNQDLGEVSDETVKLYNSALVKSQKVVGTFKKLDLSKVNIMKECVTIIYHLSQNPENALHRSLVMQGGLNLILKYLTTYSGIDKEHANTHGLSTDENELELRVSALRALANMCSSVDPRLAFNEYDIKTAVPFLTELFGLDTSFGPKAKKDATTVIAGLLSQIDQFKALLALTNLCSQPNKELNNLIIKKTFDQHLKNFIIESTNPDIQRASWELINNLIQEPAMLAKFFNPDNSTSMTNLEILVKMLHARDESLQEVIAGLLANSTMEFDLVTTVILSQKGIFDQLKAIAADIFQKQPDASGLMLRLGTFIGNVMDTAEQSGNSDFKKDKQFLNSSSNY</sequence>
<dbReference type="GeneID" id="37009695"/>
<dbReference type="InterPro" id="IPR016024">
    <property type="entry name" value="ARM-type_fold"/>
</dbReference>
<comment type="caution">
    <text evidence="5">The sequence shown here is derived from an EMBL/GenBank/DDBJ whole genome shotgun (WGS) entry which is preliminary data.</text>
</comment>
<gene>
    <name evidence="5" type="ORF">CXQ85_004365</name>
</gene>